<evidence type="ECO:0000256" key="3">
    <source>
        <dbReference type="ARBA" id="ARBA00012744"/>
    </source>
</evidence>
<comment type="similarity">
    <text evidence="1 8">Belongs to the glycosyl hydrolase 1 family.</text>
</comment>
<comment type="subunit">
    <text evidence="2">Homodimer.</text>
</comment>
<evidence type="ECO:0000256" key="6">
    <source>
        <dbReference type="ARBA" id="ARBA00023295"/>
    </source>
</evidence>
<dbReference type="OrthoDB" id="65569at2759"/>
<feature type="transmembrane region" description="Helical" evidence="10">
    <location>
        <begin position="522"/>
        <end position="542"/>
    </location>
</feature>
<dbReference type="InterPro" id="IPR001360">
    <property type="entry name" value="Glyco_hydro_1"/>
</dbReference>
<keyword evidence="4 9" id="KW-0378">Hydrolase</keyword>
<dbReference type="PRINTS" id="PR00131">
    <property type="entry name" value="GLHYDRLASE1"/>
</dbReference>
<name>A0A914BDR3_PATMI</name>
<protein>
    <recommendedName>
        <fullName evidence="3">beta-glucosidase</fullName>
        <ecNumber evidence="3">3.2.1.21</ecNumber>
    </recommendedName>
</protein>
<evidence type="ECO:0000256" key="10">
    <source>
        <dbReference type="SAM" id="Phobius"/>
    </source>
</evidence>
<keyword evidence="10" id="KW-0812">Transmembrane</keyword>
<keyword evidence="6 9" id="KW-0326">Glycosidase</keyword>
<dbReference type="AlphaFoldDB" id="A0A914BDR3"/>
<dbReference type="FunFam" id="3.20.20.80:FF:000013">
    <property type="entry name" value="lactase-phlorizin hydrolase"/>
    <property type="match status" value="1"/>
</dbReference>
<dbReference type="PANTHER" id="PTHR10353:SF36">
    <property type="entry name" value="LP05116P"/>
    <property type="match status" value="1"/>
</dbReference>
<dbReference type="PROSITE" id="PS00653">
    <property type="entry name" value="GLYCOSYL_HYDROL_F1_2"/>
    <property type="match status" value="1"/>
</dbReference>
<reference evidence="12" key="1">
    <citation type="submission" date="2022-11" db="UniProtKB">
        <authorList>
            <consortium name="EnsemblMetazoa"/>
        </authorList>
    </citation>
    <scope>IDENTIFICATION</scope>
</reference>
<dbReference type="Proteomes" id="UP000887568">
    <property type="component" value="Unplaced"/>
</dbReference>
<evidence type="ECO:0000313" key="12">
    <source>
        <dbReference type="EnsemblMetazoa" id="XP_038073990.1"/>
    </source>
</evidence>
<evidence type="ECO:0000256" key="7">
    <source>
        <dbReference type="PROSITE-ProRule" id="PRU10055"/>
    </source>
</evidence>
<evidence type="ECO:0000313" key="13">
    <source>
        <dbReference type="Proteomes" id="UP000887568"/>
    </source>
</evidence>
<feature type="active site" description="Nucleophile" evidence="7">
    <location>
        <position position="424"/>
    </location>
</feature>
<dbReference type="EC" id="3.2.1.21" evidence="3"/>
<feature type="chain" id="PRO_5037157742" description="beta-glucosidase" evidence="11">
    <location>
        <begin position="35"/>
        <end position="543"/>
    </location>
</feature>
<evidence type="ECO:0000256" key="11">
    <source>
        <dbReference type="SAM" id="SignalP"/>
    </source>
</evidence>
<organism evidence="12 13">
    <name type="scientific">Patiria miniata</name>
    <name type="common">Bat star</name>
    <name type="synonym">Asterina miniata</name>
    <dbReference type="NCBI Taxonomy" id="46514"/>
    <lineage>
        <taxon>Eukaryota</taxon>
        <taxon>Metazoa</taxon>
        <taxon>Echinodermata</taxon>
        <taxon>Eleutherozoa</taxon>
        <taxon>Asterozoa</taxon>
        <taxon>Asteroidea</taxon>
        <taxon>Valvatacea</taxon>
        <taxon>Valvatida</taxon>
        <taxon>Asterinidae</taxon>
        <taxon>Patiria</taxon>
    </lineage>
</organism>
<dbReference type="GO" id="GO:0005975">
    <property type="term" value="P:carbohydrate metabolic process"/>
    <property type="evidence" value="ECO:0007669"/>
    <property type="project" value="InterPro"/>
</dbReference>
<dbReference type="RefSeq" id="XP_038073990.1">
    <property type="nucleotide sequence ID" value="XM_038218062.1"/>
</dbReference>
<evidence type="ECO:0000256" key="1">
    <source>
        <dbReference type="ARBA" id="ARBA00010838"/>
    </source>
</evidence>
<keyword evidence="10" id="KW-1133">Transmembrane helix</keyword>
<dbReference type="OMA" id="IAHEINP"/>
<evidence type="ECO:0000256" key="4">
    <source>
        <dbReference type="ARBA" id="ARBA00022801"/>
    </source>
</evidence>
<keyword evidence="13" id="KW-1185">Reference proteome</keyword>
<dbReference type="InterPro" id="IPR018120">
    <property type="entry name" value="Glyco_hydro_1_AS"/>
</dbReference>
<evidence type="ECO:0000256" key="8">
    <source>
        <dbReference type="RuleBase" id="RU003690"/>
    </source>
</evidence>
<dbReference type="GO" id="GO:0004553">
    <property type="term" value="F:hydrolase activity, hydrolyzing O-glycosyl compounds"/>
    <property type="evidence" value="ECO:0007669"/>
    <property type="project" value="InterPro"/>
</dbReference>
<keyword evidence="10" id="KW-0472">Membrane</keyword>
<dbReference type="PANTHER" id="PTHR10353">
    <property type="entry name" value="GLYCOSYL HYDROLASE"/>
    <property type="match status" value="1"/>
</dbReference>
<dbReference type="EnsemblMetazoa" id="XM_038218062.1">
    <property type="protein sequence ID" value="XP_038073990.1"/>
    <property type="gene ID" value="LOC119742045"/>
</dbReference>
<dbReference type="Pfam" id="PF00232">
    <property type="entry name" value="Glyco_hydro_1"/>
    <property type="match status" value="1"/>
</dbReference>
<feature type="signal peptide" evidence="11">
    <location>
        <begin position="1"/>
        <end position="34"/>
    </location>
</feature>
<evidence type="ECO:0000256" key="9">
    <source>
        <dbReference type="RuleBase" id="RU004468"/>
    </source>
</evidence>
<evidence type="ECO:0000256" key="2">
    <source>
        <dbReference type="ARBA" id="ARBA00011738"/>
    </source>
</evidence>
<dbReference type="SUPFAM" id="SSF51445">
    <property type="entry name" value="(Trans)glycosidases"/>
    <property type="match status" value="1"/>
</dbReference>
<dbReference type="PROSITE" id="PS00572">
    <property type="entry name" value="GLYCOSYL_HYDROL_F1_1"/>
    <property type="match status" value="1"/>
</dbReference>
<dbReference type="InterPro" id="IPR033132">
    <property type="entry name" value="GH_1_N_CS"/>
</dbReference>
<keyword evidence="11" id="KW-0732">Signal</keyword>
<dbReference type="Gene3D" id="3.20.20.80">
    <property type="entry name" value="Glycosidases"/>
    <property type="match status" value="1"/>
</dbReference>
<proteinExistence type="inferred from homology"/>
<sequence>MMSLFERFGCGAMVGMLVLVFTLFCCWLPVQVGADFAYPDVFNDPDRDTPLYGKFPDGFAWGSATSAYQVEGGWDADGKGKSIWDTLAQAGGCAYGQTGNVACDSYNKYAQDVQLAKAMGLTHYRFSISWPRVMPDGTLASLNEAGLAYYEALVDELLKENIEPVVTLYHWDLPQVLQDVYGGWENDSLVELFNDYADVCFERLGSKVKLWITFNEPYVVCWLGYGIGVFAPNINDPGYGPYRAAHTIIKSHGMAYNTYQQKYKAQYGGQVSITLSTDFGLPEDENNPAHVAAADRYMQFTAGWFAHPIFKNGDYPDVMKWQVGNKSLAQGLSESRLPVFTEEEKQYIAGTGDFFGLNAYTTTVCKDNFRPTDPNYEDDQDVDRYQPDNWPKSGSDWLRPVPWGLRRLLNWVSQEYGKPIYITENGVSTADVAELNDTSRQTYYGAYINEVLKASVLDGVDVSGYFAWSLMDNFEWTSGYTQRFGLHYVDFEDPDRPRTQKDSAAFYAGLVAYNGFEEAGNGAVAVTSTYFVLATLLIVYFLL</sequence>
<dbReference type="GeneID" id="119742045"/>
<keyword evidence="5" id="KW-0325">Glycoprotein</keyword>
<accession>A0A914BDR3</accession>
<evidence type="ECO:0000256" key="5">
    <source>
        <dbReference type="ARBA" id="ARBA00023180"/>
    </source>
</evidence>
<dbReference type="InterPro" id="IPR017853">
    <property type="entry name" value="GH"/>
</dbReference>